<accession>A0A8A1LY31</accession>
<proteinExistence type="predicted"/>
<reference evidence="1" key="1">
    <citation type="submission" date="2021-01" db="EMBL/GenBank/DDBJ databases">
        <title>Chromosome-level genome assembly of a human fungal pathogen reveals clustering of transcriptionally co-regulated genes.</title>
        <authorList>
            <person name="Voorhies M."/>
            <person name="Cohen S."/>
            <person name="Shea T.P."/>
            <person name="Petrus S."/>
            <person name="Munoz J.F."/>
            <person name="Poplawski S."/>
            <person name="Goldman W.E."/>
            <person name="Michael T."/>
            <person name="Cuomo C.A."/>
            <person name="Sil A."/>
            <person name="Beyhan S."/>
        </authorList>
    </citation>
    <scope>NUCLEOTIDE SEQUENCE</scope>
    <source>
        <strain evidence="1">WU24</strain>
    </source>
</reference>
<sequence>MSLALSKVPEEIRLELRRRMPSAAPYTFTHADLTNVDIILDNGNLAGQEDKEWKDLLRMHLQDHTETRSFWLDFYALRKYPNLDERGLSFLNSSGSSMSK</sequence>
<organism evidence="1 2">
    <name type="scientific">Ajellomyces capsulatus</name>
    <name type="common">Darling's disease fungus</name>
    <name type="synonym">Histoplasma capsulatum</name>
    <dbReference type="NCBI Taxonomy" id="5037"/>
    <lineage>
        <taxon>Eukaryota</taxon>
        <taxon>Fungi</taxon>
        <taxon>Dikarya</taxon>
        <taxon>Ascomycota</taxon>
        <taxon>Pezizomycotina</taxon>
        <taxon>Eurotiomycetes</taxon>
        <taxon>Eurotiomycetidae</taxon>
        <taxon>Onygenales</taxon>
        <taxon>Ajellomycetaceae</taxon>
        <taxon>Histoplasma</taxon>
    </lineage>
</organism>
<evidence type="ECO:0000313" key="2">
    <source>
        <dbReference type="Proteomes" id="UP000663671"/>
    </source>
</evidence>
<evidence type="ECO:0000313" key="1">
    <source>
        <dbReference type="EMBL" id="QSS59088.1"/>
    </source>
</evidence>
<dbReference type="OrthoDB" id="8300194at2759"/>
<dbReference type="AlphaFoldDB" id="A0A8A1LY31"/>
<dbReference type="EMBL" id="CP069109">
    <property type="protein sequence ID" value="QSS59088.1"/>
    <property type="molecule type" value="Genomic_DNA"/>
</dbReference>
<dbReference type="VEuPathDB" id="FungiDB:I7I51_08520"/>
<protein>
    <submittedName>
        <fullName evidence="1">PKc-like superfamily domain-containing protein</fullName>
    </submittedName>
</protein>
<gene>
    <name evidence="1" type="ORF">I7I51_08520</name>
</gene>
<name>A0A8A1LY31_AJECA</name>
<dbReference type="Proteomes" id="UP000663671">
    <property type="component" value="Chromosome 2"/>
</dbReference>